<sequence>MSKSRNANGLAKRIVRQTSLKQSTASRLAKQAHVYLGSSVVDSSDPHQRRLEAYIAHVLADGFKDRQLNGALLGVRAAEPEGQSVKLTLESDMADEVLRHLLPRFDHFYGGVRGVAGLRIRGSERELKLHDAASSAHVTVTRADGGHIHLPSARDGEVLLWKRVPGGLSHDERQEAEGWTDSRGIEDLRVRDLLLSRILRCPGLVNSTAEPHGFANCYTHHAGDLVIEWCCGDTVEALCAGLLAHGFADDVPRANAVELISRHSAHLGDRTVILNRHESCLYGPNAEDVAASIRMDYES</sequence>
<protein>
    <submittedName>
        <fullName evidence="1">Uncharacterized protein</fullName>
    </submittedName>
</protein>
<evidence type="ECO:0000313" key="2">
    <source>
        <dbReference type="Proteomes" id="UP000292452"/>
    </source>
</evidence>
<accession>A0A4Q9I043</accession>
<dbReference type="RefSeq" id="WP_131122875.1">
    <property type="nucleotide sequence ID" value="NZ_SIXH01000059.1"/>
</dbReference>
<organism evidence="1 2">
    <name type="scientific">Streptomyces kasugaensis</name>
    <dbReference type="NCBI Taxonomy" id="1946"/>
    <lineage>
        <taxon>Bacteria</taxon>
        <taxon>Bacillati</taxon>
        <taxon>Actinomycetota</taxon>
        <taxon>Actinomycetes</taxon>
        <taxon>Kitasatosporales</taxon>
        <taxon>Streptomycetaceae</taxon>
        <taxon>Streptomyces</taxon>
    </lineage>
</organism>
<gene>
    <name evidence="1" type="ORF">EYS09_09465</name>
</gene>
<comment type="caution">
    <text evidence="1">The sequence shown here is derived from an EMBL/GenBank/DDBJ whole genome shotgun (WGS) entry which is preliminary data.</text>
</comment>
<dbReference type="Proteomes" id="UP000292452">
    <property type="component" value="Unassembled WGS sequence"/>
</dbReference>
<reference evidence="1 2" key="1">
    <citation type="submission" date="2019-02" db="EMBL/GenBank/DDBJ databases">
        <title>Draft Genome Sequence of Streptomyces sp. AM-2504, identified by 16S rRNA comparative analysis as a Streptomyces Kasugaensis strain.</title>
        <authorList>
            <person name="Napolioni V."/>
            <person name="Giuliodori A.M."/>
            <person name="Spurio R."/>
            <person name="Fabbretti A."/>
        </authorList>
    </citation>
    <scope>NUCLEOTIDE SEQUENCE [LARGE SCALE GENOMIC DNA]</scope>
    <source>
        <strain evidence="1 2">AM-2504</strain>
    </source>
</reference>
<dbReference type="AlphaFoldDB" id="A0A4Q9I043"/>
<proteinExistence type="predicted"/>
<keyword evidence="2" id="KW-1185">Reference proteome</keyword>
<name>A0A4Q9I043_STRKA</name>
<evidence type="ECO:0000313" key="1">
    <source>
        <dbReference type="EMBL" id="TBO59940.1"/>
    </source>
</evidence>
<dbReference type="EMBL" id="SIXH01000059">
    <property type="protein sequence ID" value="TBO59940.1"/>
    <property type="molecule type" value="Genomic_DNA"/>
</dbReference>